<dbReference type="EMBL" id="JAEPRD010000097">
    <property type="protein sequence ID" value="KAG2199399.1"/>
    <property type="molecule type" value="Genomic_DNA"/>
</dbReference>
<gene>
    <name evidence="2" type="ORF">INT47_001581</name>
</gene>
<accession>A0A8H7QVD2</accession>
<organism evidence="2 3">
    <name type="scientific">Mucor saturninus</name>
    <dbReference type="NCBI Taxonomy" id="64648"/>
    <lineage>
        <taxon>Eukaryota</taxon>
        <taxon>Fungi</taxon>
        <taxon>Fungi incertae sedis</taxon>
        <taxon>Mucoromycota</taxon>
        <taxon>Mucoromycotina</taxon>
        <taxon>Mucoromycetes</taxon>
        <taxon>Mucorales</taxon>
        <taxon>Mucorineae</taxon>
        <taxon>Mucoraceae</taxon>
        <taxon>Mucor</taxon>
    </lineage>
</organism>
<comment type="caution">
    <text evidence="2">The sequence shown here is derived from an EMBL/GenBank/DDBJ whole genome shotgun (WGS) entry which is preliminary data.</text>
</comment>
<evidence type="ECO:0000256" key="1">
    <source>
        <dbReference type="SAM" id="MobiDB-lite"/>
    </source>
</evidence>
<keyword evidence="3" id="KW-1185">Reference proteome</keyword>
<name>A0A8H7QVD2_9FUNG</name>
<dbReference type="Proteomes" id="UP000603453">
    <property type="component" value="Unassembled WGS sequence"/>
</dbReference>
<protein>
    <submittedName>
        <fullName evidence="2">Uncharacterized protein</fullName>
    </submittedName>
</protein>
<evidence type="ECO:0000313" key="3">
    <source>
        <dbReference type="Proteomes" id="UP000603453"/>
    </source>
</evidence>
<dbReference type="AlphaFoldDB" id="A0A8H7QVD2"/>
<sequence>MRTGTVSVIVFDSFRRQIQHQKSFDIQDNYEQHCGDRITKFNEEKRKREDADVGRRKVKEAKGKGKSSDTRRGNSPK</sequence>
<evidence type="ECO:0000313" key="2">
    <source>
        <dbReference type="EMBL" id="KAG2199399.1"/>
    </source>
</evidence>
<feature type="region of interest" description="Disordered" evidence="1">
    <location>
        <begin position="41"/>
        <end position="77"/>
    </location>
</feature>
<proteinExistence type="predicted"/>
<reference evidence="2" key="1">
    <citation type="submission" date="2020-12" db="EMBL/GenBank/DDBJ databases">
        <title>Metabolic potential, ecology and presence of endohyphal bacteria is reflected in genomic diversity of Mucoromycotina.</title>
        <authorList>
            <person name="Muszewska A."/>
            <person name="Okrasinska A."/>
            <person name="Steczkiewicz K."/>
            <person name="Drgas O."/>
            <person name="Orlowska M."/>
            <person name="Perlinska-Lenart U."/>
            <person name="Aleksandrzak-Piekarczyk T."/>
            <person name="Szatraj K."/>
            <person name="Zielenkiewicz U."/>
            <person name="Pilsyk S."/>
            <person name="Malc E."/>
            <person name="Mieczkowski P."/>
            <person name="Kruszewska J.S."/>
            <person name="Biernat P."/>
            <person name="Pawlowska J."/>
        </authorList>
    </citation>
    <scope>NUCLEOTIDE SEQUENCE</scope>
    <source>
        <strain evidence="2">WA0000017839</strain>
    </source>
</reference>